<dbReference type="Proteomes" id="UP000325313">
    <property type="component" value="Unassembled WGS sequence"/>
</dbReference>
<organism evidence="1 2">
    <name type="scientific">Puccinia graminis f. sp. tritici</name>
    <dbReference type="NCBI Taxonomy" id="56615"/>
    <lineage>
        <taxon>Eukaryota</taxon>
        <taxon>Fungi</taxon>
        <taxon>Dikarya</taxon>
        <taxon>Basidiomycota</taxon>
        <taxon>Pucciniomycotina</taxon>
        <taxon>Pucciniomycetes</taxon>
        <taxon>Pucciniales</taxon>
        <taxon>Pucciniaceae</taxon>
        <taxon>Puccinia</taxon>
    </lineage>
</organism>
<reference evidence="1 2" key="1">
    <citation type="submission" date="2019-05" db="EMBL/GenBank/DDBJ databases">
        <title>Emergence of the Ug99 lineage of the wheat stem rust pathogen through somatic hybridization.</title>
        <authorList>
            <person name="Li F."/>
            <person name="Upadhyaya N.M."/>
            <person name="Sperschneider J."/>
            <person name="Matny O."/>
            <person name="Nguyen-Phuc H."/>
            <person name="Mago R."/>
            <person name="Raley C."/>
            <person name="Miller M.E."/>
            <person name="Silverstein K.A.T."/>
            <person name="Henningsen E."/>
            <person name="Hirsch C.D."/>
            <person name="Visser B."/>
            <person name="Pretorius Z.A."/>
            <person name="Steffenson B.J."/>
            <person name="Schwessinger B."/>
            <person name="Dodds P.N."/>
            <person name="Figueroa M."/>
        </authorList>
    </citation>
    <scope>NUCLEOTIDE SEQUENCE [LARGE SCALE GENOMIC DNA]</scope>
    <source>
        <strain evidence="1 2">Ug99</strain>
    </source>
</reference>
<name>A0A5B0Q3H5_PUCGR</name>
<protein>
    <submittedName>
        <fullName evidence="1">Uncharacterized protein</fullName>
    </submittedName>
</protein>
<sequence>MMIDSSNSFFSTTGCAAIRYYVLARAGPVSTSYPPINHLSIIHPAIGLSIGDLPDYLLDDRILELMSKPPPPT</sequence>
<gene>
    <name evidence="1" type="ORF">PGTUg99_014851</name>
</gene>
<comment type="caution">
    <text evidence="1">The sequence shown here is derived from an EMBL/GenBank/DDBJ whole genome shotgun (WGS) entry which is preliminary data.</text>
</comment>
<evidence type="ECO:0000313" key="1">
    <source>
        <dbReference type="EMBL" id="KAA1107765.1"/>
    </source>
</evidence>
<dbReference type="EMBL" id="VDEP01000307">
    <property type="protein sequence ID" value="KAA1107765.1"/>
    <property type="molecule type" value="Genomic_DNA"/>
</dbReference>
<dbReference type="AlphaFoldDB" id="A0A5B0Q3H5"/>
<evidence type="ECO:0000313" key="2">
    <source>
        <dbReference type="Proteomes" id="UP000325313"/>
    </source>
</evidence>
<accession>A0A5B0Q3H5</accession>
<proteinExistence type="predicted"/>